<dbReference type="InterPro" id="IPR036938">
    <property type="entry name" value="PAP2/HPO_sf"/>
</dbReference>
<organism evidence="3">
    <name type="scientific">hydrothermal vent metagenome</name>
    <dbReference type="NCBI Taxonomy" id="652676"/>
    <lineage>
        <taxon>unclassified sequences</taxon>
        <taxon>metagenomes</taxon>
        <taxon>ecological metagenomes</taxon>
    </lineage>
</organism>
<evidence type="ECO:0000313" key="3">
    <source>
        <dbReference type="EMBL" id="SFV68763.1"/>
    </source>
</evidence>
<accession>A0A1W1CSQ6</accession>
<name>A0A1W1CSQ6_9ZZZZ</name>
<feature type="transmembrane region" description="Helical" evidence="1">
    <location>
        <begin position="89"/>
        <end position="107"/>
    </location>
</feature>
<feature type="domain" description="Phosphatidic acid phosphatase type 2/haloperoxidase" evidence="2">
    <location>
        <begin position="90"/>
        <end position="219"/>
    </location>
</feature>
<dbReference type="InterPro" id="IPR000326">
    <property type="entry name" value="PAP2/HPO"/>
</dbReference>
<dbReference type="Pfam" id="PF01569">
    <property type="entry name" value="PAP2"/>
    <property type="match status" value="1"/>
</dbReference>
<dbReference type="SUPFAM" id="SSF48317">
    <property type="entry name" value="Acid phosphatase/Vanadium-dependent haloperoxidase"/>
    <property type="match status" value="1"/>
</dbReference>
<sequence>MSINRQIVVTATLLVFTVIFFGLSDIDISIQDNFFNSSTNKWVLDRDLEPYKFIFYDGIKKLLIVFAVLMLLALIFLRKNRTVIAYKKGLTIVVLSAIFVPVIVGGLKKVTNMPCPKNEIHYGGVYPATKVWEHYPKEFKQPSKIRCFPAGHASGGFALLSLFFLFKRRRNRVIALGVALTVGWSMGLYKMLIGDHFLSHTVITMILAWLIVLIIKKIVDIISR</sequence>
<evidence type="ECO:0000259" key="2">
    <source>
        <dbReference type="Pfam" id="PF01569"/>
    </source>
</evidence>
<dbReference type="EMBL" id="FPHN01000257">
    <property type="protein sequence ID" value="SFV68763.1"/>
    <property type="molecule type" value="Genomic_DNA"/>
</dbReference>
<keyword evidence="1" id="KW-0812">Transmembrane</keyword>
<feature type="transmembrane region" description="Helical" evidence="1">
    <location>
        <begin position="58"/>
        <end position="77"/>
    </location>
</feature>
<feature type="transmembrane region" description="Helical" evidence="1">
    <location>
        <begin position="7"/>
        <end position="24"/>
    </location>
</feature>
<keyword evidence="1" id="KW-0472">Membrane</keyword>
<keyword evidence="1" id="KW-1133">Transmembrane helix</keyword>
<protein>
    <recommendedName>
        <fullName evidence="2">Phosphatidic acid phosphatase type 2/haloperoxidase domain-containing protein</fullName>
    </recommendedName>
</protein>
<proteinExistence type="predicted"/>
<feature type="transmembrane region" description="Helical" evidence="1">
    <location>
        <begin position="148"/>
        <end position="166"/>
    </location>
</feature>
<dbReference type="Gene3D" id="1.20.144.10">
    <property type="entry name" value="Phosphatidic acid phosphatase type 2/haloperoxidase"/>
    <property type="match status" value="1"/>
</dbReference>
<reference evidence="3" key="1">
    <citation type="submission" date="2016-10" db="EMBL/GenBank/DDBJ databases">
        <authorList>
            <person name="de Groot N.N."/>
        </authorList>
    </citation>
    <scope>NUCLEOTIDE SEQUENCE</scope>
</reference>
<dbReference type="CDD" id="cd03396">
    <property type="entry name" value="PAP2_like_6"/>
    <property type="match status" value="1"/>
</dbReference>
<gene>
    <name evidence="3" type="ORF">MNB_SV-14-180</name>
</gene>
<feature type="transmembrane region" description="Helical" evidence="1">
    <location>
        <begin position="197"/>
        <end position="215"/>
    </location>
</feature>
<evidence type="ECO:0000256" key="1">
    <source>
        <dbReference type="SAM" id="Phobius"/>
    </source>
</evidence>
<feature type="transmembrane region" description="Helical" evidence="1">
    <location>
        <begin position="173"/>
        <end position="191"/>
    </location>
</feature>
<dbReference type="AlphaFoldDB" id="A0A1W1CSQ6"/>